<sequence>MHRLLAPLILLLVALASVAGGAVWFIQRDRQALVEQFGRDRQAQLDEAASGVARSLEDLGDNLRFASELLAQPGSTGDHHNELRALLEAVGQYRAIAVLGPEGDERLFLVDYKSRHLPRDAVHPPALVDTARQALTAPVGHVIPSHPIEGAASSGWMRVFATRIDSDEPGGGGAVAILVDTEPVFAPLRMVTVDGNTRLLLLGAHGTPAPMSDPALASWHGRLGEPAGTLVPGLRTLVARMRAGASGTLRLNEAEAQRLGLGQADAVATFRPLRMRGEASWSVATLSSTNALRSHERTLVLRLSLAALLVAVFLVAFGTYVVLANRRAVALRESLRHAARFAHLHEKTQKILDHIPTGILALNHEGRISAVNQALRTRLPATAVGSTLPEAFPTAPSAAVQRLGALVLSARDKGAVRSLHGEPLSLFNEKDQFNVHAVPLEHGDGEASTLLVLEDLSNVRMLEDQLLRAEKLATVGVLAAGVAHEIGTPLGIIRGHAEYMLQKVGGVEHPQGRGLSAIVTQIDRVSRIIRQLLDLSRLQPARAGVVPLAPVVRGLQELLDVEAERRHVHFEWDVPERLPCLAADADQLQQVLLNLALNACDACTAGGHVRLSARVCAAGDAQAVELVEIRVQDDGRGIAPEHLHQVFDPFFTTKKRGQGTGLGLSVVAQVVRNHGGQVGVDSEPGRGTVVTLRWPVAAVSWEERHAV</sequence>
<dbReference type="InterPro" id="IPR003594">
    <property type="entry name" value="HATPase_dom"/>
</dbReference>
<dbReference type="SMART" id="SM00388">
    <property type="entry name" value="HisKA"/>
    <property type="match status" value="1"/>
</dbReference>
<comment type="caution">
    <text evidence="11">The sequence shown here is derived from an EMBL/GenBank/DDBJ whole genome shotgun (WGS) entry which is preliminary data.</text>
</comment>
<organism evidence="11 12">
    <name type="scientific">Corallococcus exercitus</name>
    <dbReference type="NCBI Taxonomy" id="2316736"/>
    <lineage>
        <taxon>Bacteria</taxon>
        <taxon>Pseudomonadati</taxon>
        <taxon>Myxococcota</taxon>
        <taxon>Myxococcia</taxon>
        <taxon>Myxococcales</taxon>
        <taxon>Cystobacterineae</taxon>
        <taxon>Myxococcaceae</taxon>
        <taxon>Corallococcus</taxon>
    </lineage>
</organism>
<feature type="transmembrane region" description="Helical" evidence="9">
    <location>
        <begin position="299"/>
        <end position="323"/>
    </location>
</feature>
<dbReference type="InterPro" id="IPR035965">
    <property type="entry name" value="PAS-like_dom_sf"/>
</dbReference>
<evidence type="ECO:0000256" key="7">
    <source>
        <dbReference type="ARBA" id="ARBA00022840"/>
    </source>
</evidence>
<dbReference type="InterPro" id="IPR013656">
    <property type="entry name" value="PAS_4"/>
</dbReference>
<proteinExistence type="predicted"/>
<dbReference type="Gene3D" id="1.10.287.130">
    <property type="match status" value="1"/>
</dbReference>
<evidence type="ECO:0000259" key="10">
    <source>
        <dbReference type="PROSITE" id="PS50109"/>
    </source>
</evidence>
<evidence type="ECO:0000313" key="11">
    <source>
        <dbReference type="EMBL" id="NOK38619.1"/>
    </source>
</evidence>
<dbReference type="PANTHER" id="PTHR43065">
    <property type="entry name" value="SENSOR HISTIDINE KINASE"/>
    <property type="match status" value="1"/>
</dbReference>
<dbReference type="InterPro" id="IPR003661">
    <property type="entry name" value="HisK_dim/P_dom"/>
</dbReference>
<dbReference type="PROSITE" id="PS50109">
    <property type="entry name" value="HIS_KIN"/>
    <property type="match status" value="1"/>
</dbReference>
<keyword evidence="7" id="KW-0067">ATP-binding</keyword>
<dbReference type="EMBL" id="JABFJV010000341">
    <property type="protein sequence ID" value="NOK38619.1"/>
    <property type="molecule type" value="Genomic_DNA"/>
</dbReference>
<dbReference type="SMART" id="SM00387">
    <property type="entry name" value="HATPase_c"/>
    <property type="match status" value="1"/>
</dbReference>
<dbReference type="Proteomes" id="UP000563426">
    <property type="component" value="Unassembled WGS sequence"/>
</dbReference>
<dbReference type="InterPro" id="IPR036890">
    <property type="entry name" value="HATPase_C_sf"/>
</dbReference>
<dbReference type="PANTHER" id="PTHR43065:SF10">
    <property type="entry name" value="PEROXIDE STRESS-ACTIVATED HISTIDINE KINASE MAK3"/>
    <property type="match status" value="1"/>
</dbReference>
<dbReference type="GO" id="GO:0005524">
    <property type="term" value="F:ATP binding"/>
    <property type="evidence" value="ECO:0007669"/>
    <property type="project" value="UniProtKB-KW"/>
</dbReference>
<keyword evidence="8" id="KW-0902">Two-component regulatory system</keyword>
<evidence type="ECO:0000256" key="4">
    <source>
        <dbReference type="ARBA" id="ARBA00022679"/>
    </source>
</evidence>
<dbReference type="CDD" id="cd00082">
    <property type="entry name" value="HisKA"/>
    <property type="match status" value="1"/>
</dbReference>
<dbReference type="Pfam" id="PF00512">
    <property type="entry name" value="HisKA"/>
    <property type="match status" value="1"/>
</dbReference>
<accession>A0A7Y4NVG6</accession>
<evidence type="ECO:0000256" key="1">
    <source>
        <dbReference type="ARBA" id="ARBA00000085"/>
    </source>
</evidence>
<dbReference type="InterPro" id="IPR004358">
    <property type="entry name" value="Sig_transdc_His_kin-like_C"/>
</dbReference>
<dbReference type="SUPFAM" id="SSF47384">
    <property type="entry name" value="Homodimeric domain of signal transducing histidine kinase"/>
    <property type="match status" value="1"/>
</dbReference>
<evidence type="ECO:0000256" key="3">
    <source>
        <dbReference type="ARBA" id="ARBA00022553"/>
    </source>
</evidence>
<dbReference type="PRINTS" id="PR00344">
    <property type="entry name" value="BCTRLSENSOR"/>
</dbReference>
<name>A0A7Y4NVG6_9BACT</name>
<keyword evidence="9" id="KW-0472">Membrane</keyword>
<dbReference type="InterPro" id="IPR036097">
    <property type="entry name" value="HisK_dim/P_sf"/>
</dbReference>
<evidence type="ECO:0000256" key="6">
    <source>
        <dbReference type="ARBA" id="ARBA00022777"/>
    </source>
</evidence>
<comment type="catalytic activity">
    <reaction evidence="1">
        <text>ATP + protein L-histidine = ADP + protein N-phospho-L-histidine.</text>
        <dbReference type="EC" id="2.7.13.3"/>
    </reaction>
</comment>
<dbReference type="Gene3D" id="3.30.450.20">
    <property type="entry name" value="PAS domain"/>
    <property type="match status" value="1"/>
</dbReference>
<keyword evidence="5" id="KW-0547">Nucleotide-binding</keyword>
<dbReference type="SUPFAM" id="SSF55785">
    <property type="entry name" value="PYP-like sensor domain (PAS domain)"/>
    <property type="match status" value="1"/>
</dbReference>
<dbReference type="InterPro" id="IPR005467">
    <property type="entry name" value="His_kinase_dom"/>
</dbReference>
<dbReference type="Pfam" id="PF02518">
    <property type="entry name" value="HATPase_c"/>
    <property type="match status" value="1"/>
</dbReference>
<gene>
    <name evidence="11" type="ORF">HMI49_36040</name>
</gene>
<keyword evidence="3" id="KW-0597">Phosphoprotein</keyword>
<keyword evidence="9" id="KW-1133">Transmembrane helix</keyword>
<dbReference type="Gene3D" id="3.30.565.10">
    <property type="entry name" value="Histidine kinase-like ATPase, C-terminal domain"/>
    <property type="match status" value="1"/>
</dbReference>
<keyword evidence="4" id="KW-0808">Transferase</keyword>
<dbReference type="CDD" id="cd00075">
    <property type="entry name" value="HATPase"/>
    <property type="match status" value="1"/>
</dbReference>
<dbReference type="SUPFAM" id="SSF55874">
    <property type="entry name" value="ATPase domain of HSP90 chaperone/DNA topoisomerase II/histidine kinase"/>
    <property type="match status" value="1"/>
</dbReference>
<keyword evidence="12" id="KW-1185">Reference proteome</keyword>
<reference evidence="11 12" key="1">
    <citation type="submission" date="2020-05" db="EMBL/GenBank/DDBJ databases">
        <authorList>
            <person name="Whitworth D."/>
        </authorList>
    </citation>
    <scope>NUCLEOTIDE SEQUENCE [LARGE SCALE GENOMIC DNA]</scope>
    <source>
        <strain evidence="11 12">AB043B</strain>
    </source>
</reference>
<dbReference type="EC" id="2.7.13.3" evidence="2"/>
<evidence type="ECO:0000256" key="2">
    <source>
        <dbReference type="ARBA" id="ARBA00012438"/>
    </source>
</evidence>
<keyword evidence="6" id="KW-0418">Kinase</keyword>
<evidence type="ECO:0000256" key="8">
    <source>
        <dbReference type="ARBA" id="ARBA00023012"/>
    </source>
</evidence>
<dbReference type="AlphaFoldDB" id="A0A7Y4NVG6"/>
<evidence type="ECO:0000256" key="9">
    <source>
        <dbReference type="SAM" id="Phobius"/>
    </source>
</evidence>
<feature type="domain" description="Histidine kinase" evidence="10">
    <location>
        <begin position="481"/>
        <end position="698"/>
    </location>
</feature>
<dbReference type="Pfam" id="PF08448">
    <property type="entry name" value="PAS_4"/>
    <property type="match status" value="1"/>
</dbReference>
<protein>
    <recommendedName>
        <fullName evidence="2">histidine kinase</fullName>
        <ecNumber evidence="2">2.7.13.3</ecNumber>
    </recommendedName>
</protein>
<dbReference type="RefSeq" id="WP_171438181.1">
    <property type="nucleotide sequence ID" value="NZ_JABFJV010000341.1"/>
</dbReference>
<evidence type="ECO:0000256" key="5">
    <source>
        <dbReference type="ARBA" id="ARBA00022741"/>
    </source>
</evidence>
<keyword evidence="9" id="KW-0812">Transmembrane</keyword>
<evidence type="ECO:0000313" key="12">
    <source>
        <dbReference type="Proteomes" id="UP000563426"/>
    </source>
</evidence>
<dbReference type="GO" id="GO:0000155">
    <property type="term" value="F:phosphorelay sensor kinase activity"/>
    <property type="evidence" value="ECO:0007669"/>
    <property type="project" value="InterPro"/>
</dbReference>